<dbReference type="SMART" id="SM00530">
    <property type="entry name" value="HTH_XRE"/>
    <property type="match status" value="1"/>
</dbReference>
<dbReference type="SUPFAM" id="SSF47413">
    <property type="entry name" value="lambda repressor-like DNA-binding domains"/>
    <property type="match status" value="1"/>
</dbReference>
<evidence type="ECO:0000313" key="3">
    <source>
        <dbReference type="EMBL" id="HJC73166.1"/>
    </source>
</evidence>
<sequence length="198" mass="21996">MNQYISAAVIKELREKKKLTQAQLAEILHISDKTVSKWETARGLPDITFLEPLAAALGVSVAELLTGNCIANQNKSSNLMRSSVYVCPICGNIVHSVGQAMVSCCGVALPALEAEPCDIEHEINIEMIETDLYVTVPRHPMTKQHSISFFAYVTADRFEMVKLYPEGEAQARFALRGRGKHGILYAYCNHHGLFFKKL</sequence>
<protein>
    <submittedName>
        <fullName evidence="3">Helix-turn-helix domain-containing protein</fullName>
    </submittedName>
</protein>
<dbReference type="InterPro" id="IPR001387">
    <property type="entry name" value="Cro/C1-type_HTH"/>
</dbReference>
<proteinExistence type="predicted"/>
<dbReference type="Gene3D" id="1.10.260.40">
    <property type="entry name" value="lambda repressor-like DNA-binding domains"/>
    <property type="match status" value="1"/>
</dbReference>
<dbReference type="Pfam" id="PF01381">
    <property type="entry name" value="HTH_3"/>
    <property type="match status" value="1"/>
</dbReference>
<dbReference type="Gene3D" id="2.60.40.730">
    <property type="entry name" value="SOR catalytic domain"/>
    <property type="match status" value="1"/>
</dbReference>
<dbReference type="GO" id="GO:0003677">
    <property type="term" value="F:DNA binding"/>
    <property type="evidence" value="ECO:0007669"/>
    <property type="project" value="UniProtKB-KW"/>
</dbReference>
<organism evidence="3 4">
    <name type="scientific">Candidatus Ruthenibacterium merdavium</name>
    <dbReference type="NCBI Taxonomy" id="2838752"/>
    <lineage>
        <taxon>Bacteria</taxon>
        <taxon>Bacillati</taxon>
        <taxon>Bacillota</taxon>
        <taxon>Clostridia</taxon>
        <taxon>Eubacteriales</taxon>
        <taxon>Oscillospiraceae</taxon>
        <taxon>Ruthenibacterium</taxon>
    </lineage>
</organism>
<feature type="domain" description="HTH cro/C1-type" evidence="2">
    <location>
        <begin position="10"/>
        <end position="64"/>
    </location>
</feature>
<dbReference type="GO" id="GO:0005506">
    <property type="term" value="F:iron ion binding"/>
    <property type="evidence" value="ECO:0007669"/>
    <property type="project" value="InterPro"/>
</dbReference>
<dbReference type="PANTHER" id="PTHR46558">
    <property type="entry name" value="TRACRIPTIONAL REGULATORY PROTEIN-RELATED-RELATED"/>
    <property type="match status" value="1"/>
</dbReference>
<accession>A0A9D2TL65</accession>
<dbReference type="Proteomes" id="UP000823918">
    <property type="component" value="Unassembled WGS sequence"/>
</dbReference>
<dbReference type="PROSITE" id="PS50943">
    <property type="entry name" value="HTH_CROC1"/>
    <property type="match status" value="1"/>
</dbReference>
<name>A0A9D2TL65_9FIRM</name>
<comment type="caution">
    <text evidence="3">The sequence shown here is derived from an EMBL/GenBank/DDBJ whole genome shotgun (WGS) entry which is preliminary data.</text>
</comment>
<evidence type="ECO:0000259" key="2">
    <source>
        <dbReference type="PROSITE" id="PS50943"/>
    </source>
</evidence>
<dbReference type="InterPro" id="IPR036073">
    <property type="entry name" value="Desulfoferrodoxin_Fe-bd_dom_sf"/>
</dbReference>
<evidence type="ECO:0000313" key="4">
    <source>
        <dbReference type="Proteomes" id="UP000823918"/>
    </source>
</evidence>
<dbReference type="CDD" id="cd00093">
    <property type="entry name" value="HTH_XRE"/>
    <property type="match status" value="1"/>
</dbReference>
<dbReference type="PANTHER" id="PTHR46558:SF11">
    <property type="entry name" value="HTH-TYPE TRANSCRIPTIONAL REGULATOR XRE"/>
    <property type="match status" value="1"/>
</dbReference>
<gene>
    <name evidence="3" type="ORF">H9698_10310</name>
</gene>
<reference evidence="3" key="2">
    <citation type="submission" date="2021-04" db="EMBL/GenBank/DDBJ databases">
        <authorList>
            <person name="Gilroy R."/>
        </authorList>
    </citation>
    <scope>NUCLEOTIDE SEQUENCE</scope>
    <source>
        <strain evidence="3">5933</strain>
    </source>
</reference>
<dbReference type="AlphaFoldDB" id="A0A9D2TL65"/>
<dbReference type="Pfam" id="PF01880">
    <property type="entry name" value="Desulfoferrodox"/>
    <property type="match status" value="1"/>
</dbReference>
<dbReference type="GO" id="GO:0016491">
    <property type="term" value="F:oxidoreductase activity"/>
    <property type="evidence" value="ECO:0007669"/>
    <property type="project" value="InterPro"/>
</dbReference>
<dbReference type="SUPFAM" id="SSF49367">
    <property type="entry name" value="Superoxide reductase-like"/>
    <property type="match status" value="1"/>
</dbReference>
<evidence type="ECO:0000256" key="1">
    <source>
        <dbReference type="ARBA" id="ARBA00023125"/>
    </source>
</evidence>
<dbReference type="EMBL" id="DWWA01000052">
    <property type="protein sequence ID" value="HJC73166.1"/>
    <property type="molecule type" value="Genomic_DNA"/>
</dbReference>
<reference evidence="3" key="1">
    <citation type="journal article" date="2021" name="PeerJ">
        <title>Extensive microbial diversity within the chicken gut microbiome revealed by metagenomics and culture.</title>
        <authorList>
            <person name="Gilroy R."/>
            <person name="Ravi A."/>
            <person name="Getino M."/>
            <person name="Pursley I."/>
            <person name="Horton D.L."/>
            <person name="Alikhan N.F."/>
            <person name="Baker D."/>
            <person name="Gharbi K."/>
            <person name="Hall N."/>
            <person name="Watson M."/>
            <person name="Adriaenssens E.M."/>
            <person name="Foster-Nyarko E."/>
            <person name="Jarju S."/>
            <person name="Secka A."/>
            <person name="Antonio M."/>
            <person name="Oren A."/>
            <person name="Chaudhuri R.R."/>
            <person name="La Ragione R."/>
            <person name="Hildebrand F."/>
            <person name="Pallen M.J."/>
        </authorList>
    </citation>
    <scope>NUCLEOTIDE SEQUENCE</scope>
    <source>
        <strain evidence="3">5933</strain>
    </source>
</reference>
<dbReference type="InterPro" id="IPR002742">
    <property type="entry name" value="Desulfoferrodoxin_Fe-bd_dom"/>
</dbReference>
<dbReference type="InterPro" id="IPR010982">
    <property type="entry name" value="Lambda_DNA-bd_dom_sf"/>
</dbReference>
<keyword evidence="1" id="KW-0238">DNA-binding</keyword>